<dbReference type="SUPFAM" id="SSF49584">
    <property type="entry name" value="Periplasmic chaperone C-domain"/>
    <property type="match status" value="1"/>
</dbReference>
<dbReference type="InterPro" id="IPR013783">
    <property type="entry name" value="Ig-like_fold"/>
</dbReference>
<keyword evidence="5" id="KW-0574">Periplasm</keyword>
<dbReference type="RefSeq" id="WP_014593455.1">
    <property type="nucleotide sequence ID" value="NC_017531.2"/>
</dbReference>
<evidence type="ECO:0000259" key="8">
    <source>
        <dbReference type="Pfam" id="PF02753"/>
    </source>
</evidence>
<dbReference type="InterPro" id="IPR016148">
    <property type="entry name" value="Pili_assmbl_chaperone_C"/>
</dbReference>
<proteinExistence type="inferred from homology"/>
<dbReference type="Gene3D" id="2.60.40.10">
    <property type="entry name" value="Immunoglobulins"/>
    <property type="match status" value="2"/>
</dbReference>
<name>A0A0H3KUS6_PANAA</name>
<organism evidence="9 10">
    <name type="scientific">Pantoea ananatis (strain AJ13355)</name>
    <dbReference type="NCBI Taxonomy" id="932677"/>
    <lineage>
        <taxon>Bacteria</taxon>
        <taxon>Pseudomonadati</taxon>
        <taxon>Pseudomonadota</taxon>
        <taxon>Gammaproteobacteria</taxon>
        <taxon>Enterobacterales</taxon>
        <taxon>Erwiniaceae</taxon>
        <taxon>Pantoea</taxon>
    </lineage>
</organism>
<dbReference type="EMBL" id="AP012032">
    <property type="protein sequence ID" value="BAK10948.1"/>
    <property type="molecule type" value="Genomic_DNA"/>
</dbReference>
<dbReference type="KEGG" id="paj:PAJ_0868"/>
<dbReference type="FunFam" id="2.60.40.10:FF:000458">
    <property type="entry name" value="Molecular chaperone FimC"/>
    <property type="match status" value="1"/>
</dbReference>
<dbReference type="GO" id="GO:0030288">
    <property type="term" value="C:outer membrane-bounded periplasmic space"/>
    <property type="evidence" value="ECO:0007669"/>
    <property type="project" value="InterPro"/>
</dbReference>
<dbReference type="SUPFAM" id="SSF49354">
    <property type="entry name" value="PapD-like"/>
    <property type="match status" value="1"/>
</dbReference>
<feature type="domain" description="Pili assembly chaperone N-terminal" evidence="7">
    <location>
        <begin position="30"/>
        <end position="153"/>
    </location>
</feature>
<comment type="subcellular location">
    <subcellularLocation>
        <location evidence="1">Periplasm</location>
    </subcellularLocation>
</comment>
<dbReference type="InterPro" id="IPR008962">
    <property type="entry name" value="PapD-like_sf"/>
</dbReference>
<keyword evidence="6" id="KW-0143">Chaperone</keyword>
<evidence type="ECO:0000256" key="4">
    <source>
        <dbReference type="ARBA" id="ARBA00022729"/>
    </source>
</evidence>
<dbReference type="InterPro" id="IPR036316">
    <property type="entry name" value="Pili_assmbl_chap_C_dom_sf"/>
</dbReference>
<evidence type="ECO:0000313" key="10">
    <source>
        <dbReference type="Proteomes" id="UP000006690"/>
    </source>
</evidence>
<dbReference type="OrthoDB" id="9131059at2"/>
<dbReference type="Pfam" id="PF00345">
    <property type="entry name" value="PapD_N"/>
    <property type="match status" value="1"/>
</dbReference>
<reference evidence="10" key="1">
    <citation type="journal article" date="2012" name="Appl. Microbiol. Biotechnol.">
        <title>The complete genome sequence of Pantoea ananatis AJ13355, an organism with great biotechnological potential.</title>
        <authorList>
            <person name="Hara Y."/>
            <person name="Kadotani N."/>
            <person name="Izui H."/>
            <person name="Katashkina J.I."/>
            <person name="Kuvaeva T.M."/>
            <person name="Andreeva I.G."/>
            <person name="Golubeva L.I."/>
            <person name="Malko D.B."/>
            <person name="Makeev V.J."/>
            <person name="Mashko S.V."/>
            <person name="Kozlov Y.I."/>
        </authorList>
    </citation>
    <scope>NUCLEOTIDE SEQUENCE [LARGE SCALE GENOMIC DNA]</scope>
    <source>
        <strain evidence="10">AJ13355</strain>
    </source>
</reference>
<keyword evidence="3" id="KW-1029">Fimbrium biogenesis</keyword>
<dbReference type="PRINTS" id="PR00969">
    <property type="entry name" value="CHAPERONPILI"/>
</dbReference>
<evidence type="ECO:0000256" key="1">
    <source>
        <dbReference type="ARBA" id="ARBA00004418"/>
    </source>
</evidence>
<evidence type="ECO:0000256" key="2">
    <source>
        <dbReference type="ARBA" id="ARBA00007399"/>
    </source>
</evidence>
<dbReference type="HOGENOM" id="CLU_070768_0_1_6"/>
<feature type="domain" description="Pili assembly chaperone C-terminal" evidence="8">
    <location>
        <begin position="180"/>
        <end position="244"/>
    </location>
</feature>
<evidence type="ECO:0000313" key="9">
    <source>
        <dbReference type="EMBL" id="BAK10948.1"/>
    </source>
</evidence>
<accession>A0A0H3KUS6</accession>
<dbReference type="InterPro" id="IPR016147">
    <property type="entry name" value="Pili_assmbl_chaperone_N"/>
</dbReference>
<dbReference type="Pfam" id="PF02753">
    <property type="entry name" value="PapD_C"/>
    <property type="match status" value="1"/>
</dbReference>
<evidence type="ECO:0000256" key="3">
    <source>
        <dbReference type="ARBA" id="ARBA00022558"/>
    </source>
</evidence>
<dbReference type="AlphaFoldDB" id="A0A0H3KUS6"/>
<protein>
    <submittedName>
        <fullName evidence="9">Chaperone protein HifB</fullName>
    </submittedName>
</protein>
<dbReference type="InterPro" id="IPR001829">
    <property type="entry name" value="Pili_assmbl_chaperone_bac"/>
</dbReference>
<dbReference type="eggNOG" id="COG3121">
    <property type="taxonomic scope" value="Bacteria"/>
</dbReference>
<dbReference type="GO" id="GO:0071555">
    <property type="term" value="P:cell wall organization"/>
    <property type="evidence" value="ECO:0007669"/>
    <property type="project" value="InterPro"/>
</dbReference>
<dbReference type="Proteomes" id="UP000006690">
    <property type="component" value="Chromosome"/>
</dbReference>
<evidence type="ECO:0000256" key="6">
    <source>
        <dbReference type="ARBA" id="ARBA00023186"/>
    </source>
</evidence>
<keyword evidence="4" id="KW-0732">Signal</keyword>
<dbReference type="PANTHER" id="PTHR30251:SF25">
    <property type="entry name" value="FIMBRIAE CHAPARONE"/>
    <property type="match status" value="1"/>
</dbReference>
<evidence type="ECO:0000256" key="5">
    <source>
        <dbReference type="ARBA" id="ARBA00022764"/>
    </source>
</evidence>
<gene>
    <name evidence="9" type="primary">hifB</name>
    <name evidence="9" type="ordered locus">PAJ_0868</name>
</gene>
<dbReference type="InterPro" id="IPR050643">
    <property type="entry name" value="Periplasmic_pilus_chap"/>
</dbReference>
<dbReference type="PATRIC" id="fig|932677.3.peg.990"/>
<sequence>MENRWLVFALKLFFITFLFLLAVNNARANVTILGSRVIYPASAKTVDVQLKNNGDIPYVIQAWFDNGDANSQPEQSSQTPFIVTPPVFRIQPKTGQIARIIFNGSLPLPQDRESVFWFNTLQIPPANLKNENNQNAMMVMLRNRLKIFYRPVSVGNPNNILKNISLKIVHDNHKGLGIEINNPQPWHASLLDISFKVANQDLHSDADMIPPFSKKTFWFSTDKKRLQGVNIVSVAAVNDQGARISENYKVEIN</sequence>
<comment type="similarity">
    <text evidence="2">Belongs to the periplasmic pilus chaperone family.</text>
</comment>
<evidence type="ECO:0000259" key="7">
    <source>
        <dbReference type="Pfam" id="PF00345"/>
    </source>
</evidence>
<dbReference type="PANTHER" id="PTHR30251">
    <property type="entry name" value="PILUS ASSEMBLY CHAPERONE"/>
    <property type="match status" value="1"/>
</dbReference>